<dbReference type="WormBase" id="SRAE_X000004900">
    <property type="protein sequence ID" value="SRP09231"/>
    <property type="gene ID" value="WBGene00265603"/>
</dbReference>
<dbReference type="GO" id="GO:0048808">
    <property type="term" value="P:male genitalia morphogenesis"/>
    <property type="evidence" value="ECO:0007669"/>
    <property type="project" value="EnsemblMetazoa"/>
</dbReference>
<dbReference type="PROSITE" id="PS50157">
    <property type="entry name" value="ZINC_FINGER_C2H2_2"/>
    <property type="match status" value="5"/>
</dbReference>
<name>A0A090N0H9_STRRB</name>
<dbReference type="SMART" id="SM00355">
    <property type="entry name" value="ZnF_C2H2"/>
    <property type="match status" value="5"/>
</dbReference>
<dbReference type="GO" id="GO:0008593">
    <property type="term" value="P:regulation of Notch signaling pathway"/>
    <property type="evidence" value="ECO:0007669"/>
    <property type="project" value="EnsemblMetazoa"/>
</dbReference>
<dbReference type="FunFam" id="3.30.160.60:FF:001172">
    <property type="entry name" value="Zinc finger protein rotund"/>
    <property type="match status" value="1"/>
</dbReference>
<accession>A0A090N0H9</accession>
<dbReference type="FunFam" id="3.30.160.60:FF:001498">
    <property type="entry name" value="Zinc finger protein 404"/>
    <property type="match status" value="1"/>
</dbReference>
<keyword evidence="5" id="KW-0862">Zinc</keyword>
<dbReference type="GO" id="GO:0032964">
    <property type="term" value="P:collagen biosynthetic process"/>
    <property type="evidence" value="ECO:0007669"/>
    <property type="project" value="EnsemblMetazoa"/>
</dbReference>
<dbReference type="GO" id="GO:0001708">
    <property type="term" value="P:cell fate specification"/>
    <property type="evidence" value="ECO:0007669"/>
    <property type="project" value="EnsemblMetazoa"/>
</dbReference>
<reference evidence="9 10" key="1">
    <citation type="submission" date="2014-09" db="EMBL/GenBank/DDBJ databases">
        <authorList>
            <person name="Martin A.A."/>
        </authorList>
    </citation>
    <scope>NUCLEOTIDE SEQUENCE</scope>
    <source>
        <strain evidence="10">ED321</strain>
        <strain evidence="9">ED321 Heterogonic</strain>
    </source>
</reference>
<dbReference type="GO" id="GO:0061067">
    <property type="term" value="P:negative regulation of dauer larval development"/>
    <property type="evidence" value="ECO:0007669"/>
    <property type="project" value="EnsemblMetazoa"/>
</dbReference>
<evidence type="ECO:0000313" key="9">
    <source>
        <dbReference type="EMBL" id="CEF70718.1"/>
    </source>
</evidence>
<evidence type="ECO:0000256" key="5">
    <source>
        <dbReference type="ARBA" id="ARBA00022833"/>
    </source>
</evidence>
<dbReference type="AlphaFoldDB" id="A0A090N0H9"/>
<dbReference type="InterPro" id="IPR013087">
    <property type="entry name" value="Znf_C2H2_type"/>
</dbReference>
<dbReference type="PROSITE" id="PS00028">
    <property type="entry name" value="ZINC_FINGER_C2H2_1"/>
    <property type="match status" value="5"/>
</dbReference>
<dbReference type="SUPFAM" id="SSF57667">
    <property type="entry name" value="beta-beta-alpha zinc fingers"/>
    <property type="match status" value="3"/>
</dbReference>
<dbReference type="GO" id="GO:0110011">
    <property type="term" value="P:regulation of basement membrane organization"/>
    <property type="evidence" value="ECO:0007669"/>
    <property type="project" value="EnsemblMetazoa"/>
</dbReference>
<dbReference type="GO" id="GO:0022404">
    <property type="term" value="P:molting cycle process"/>
    <property type="evidence" value="ECO:0007669"/>
    <property type="project" value="EnsemblMetazoa"/>
</dbReference>
<evidence type="ECO:0000256" key="1">
    <source>
        <dbReference type="ARBA" id="ARBA00004123"/>
    </source>
</evidence>
<evidence type="ECO:0000313" key="11">
    <source>
        <dbReference type="WBParaSite" id="SRAE_X000004900.1"/>
    </source>
</evidence>
<feature type="domain" description="C2H2-type" evidence="8">
    <location>
        <begin position="32"/>
        <end position="59"/>
    </location>
</feature>
<organism evidence="9">
    <name type="scientific">Strongyloides ratti</name>
    <name type="common">Parasitic roundworm</name>
    <dbReference type="NCBI Taxonomy" id="34506"/>
    <lineage>
        <taxon>Eukaryota</taxon>
        <taxon>Metazoa</taxon>
        <taxon>Ecdysozoa</taxon>
        <taxon>Nematoda</taxon>
        <taxon>Chromadorea</taxon>
        <taxon>Rhabditida</taxon>
        <taxon>Tylenchina</taxon>
        <taxon>Panagrolaimomorpha</taxon>
        <taxon>Strongyloidoidea</taxon>
        <taxon>Strongyloididae</taxon>
        <taxon>Strongyloides</taxon>
    </lineage>
</organism>
<dbReference type="InterPro" id="IPR036236">
    <property type="entry name" value="Znf_C2H2_sf"/>
</dbReference>
<sequence>MSQTVDPFFCFQLPFDRPKQESQPTMREAKPYKCQQCTKSFANNSYLSQHLRIHSGVKPFGPCKFCGKSFTQLSHLQQHLRTHTGEKPYRCKIDGCGKAFSQLSNLQSHSRCHEQNKPFRCNSCYKCFSEESQLLEHIPKHQDSKHLKKHLCRFCGKSYAQAVYLEKHMAKHSDRRGNIGSQVDHLHNWNQQFNNPGEFLRLGQSANAAFNRTQEQLAHATASQSNLSSGNLGGASIASSTYNTYQTTTPTLVAAAAANSAMMNQPTIPLDLFNGPAFNIITPLEKINQTYNNGGFRS</sequence>
<feature type="domain" description="C2H2-type" evidence="8">
    <location>
        <begin position="150"/>
        <end position="177"/>
    </location>
</feature>
<dbReference type="GO" id="GO:0010458">
    <property type="term" value="P:exit from mitosis"/>
    <property type="evidence" value="ECO:0007669"/>
    <property type="project" value="EnsemblMetazoa"/>
</dbReference>
<evidence type="ECO:0000259" key="8">
    <source>
        <dbReference type="PROSITE" id="PS50157"/>
    </source>
</evidence>
<dbReference type="CTD" id="36383096"/>
<keyword evidence="9" id="KW-0238">DNA-binding</keyword>
<dbReference type="GO" id="GO:0010628">
    <property type="term" value="P:positive regulation of gene expression"/>
    <property type="evidence" value="ECO:0007669"/>
    <property type="project" value="EnsemblMetazoa"/>
</dbReference>
<keyword evidence="6" id="KW-0539">Nucleus</keyword>
<dbReference type="GO" id="GO:0010623">
    <property type="term" value="P:programmed cell death involved in cell development"/>
    <property type="evidence" value="ECO:0007669"/>
    <property type="project" value="EnsemblMetazoa"/>
</dbReference>
<dbReference type="PANTHER" id="PTHR24394">
    <property type="entry name" value="ZINC FINGER PROTEIN"/>
    <property type="match status" value="1"/>
</dbReference>
<dbReference type="Proteomes" id="UP000035682">
    <property type="component" value="Unplaced"/>
</dbReference>
<evidence type="ECO:0000256" key="6">
    <source>
        <dbReference type="ARBA" id="ARBA00023242"/>
    </source>
</evidence>
<reference evidence="11" key="2">
    <citation type="submission" date="2020-12" db="UniProtKB">
        <authorList>
            <consortium name="WormBaseParasite"/>
        </authorList>
    </citation>
    <scope>IDENTIFICATION</scope>
</reference>
<keyword evidence="10" id="KW-1185">Reference proteome</keyword>
<dbReference type="GO" id="GO:0001228">
    <property type="term" value="F:DNA-binding transcription activator activity, RNA polymerase II-specific"/>
    <property type="evidence" value="ECO:0007669"/>
    <property type="project" value="EnsemblMetazoa"/>
</dbReference>
<dbReference type="GO" id="GO:0006629">
    <property type="term" value="P:lipid metabolic process"/>
    <property type="evidence" value="ECO:0007669"/>
    <property type="project" value="EnsemblMetazoa"/>
</dbReference>
<dbReference type="OrthoDB" id="6077919at2759"/>
<evidence type="ECO:0000256" key="4">
    <source>
        <dbReference type="ARBA" id="ARBA00022771"/>
    </source>
</evidence>
<dbReference type="FunFam" id="3.30.160.60:FF:000125">
    <property type="entry name" value="Putative zinc finger protein 143"/>
    <property type="match status" value="1"/>
</dbReference>
<dbReference type="GO" id="GO:0000978">
    <property type="term" value="F:RNA polymerase II cis-regulatory region sequence-specific DNA binding"/>
    <property type="evidence" value="ECO:0007669"/>
    <property type="project" value="EnsemblMetazoa"/>
</dbReference>
<dbReference type="PANTHER" id="PTHR24394:SF44">
    <property type="entry name" value="ZINC FINGER PROTEIN 271-LIKE"/>
    <property type="match status" value="1"/>
</dbReference>
<evidence type="ECO:0000256" key="2">
    <source>
        <dbReference type="ARBA" id="ARBA00022723"/>
    </source>
</evidence>
<evidence type="ECO:0000313" key="12">
    <source>
        <dbReference type="WormBase" id="SRAE_X000004900"/>
    </source>
</evidence>
<gene>
    <name evidence="9 11 12" type="ORF">SRAE_X000004900</name>
</gene>
<evidence type="ECO:0000313" key="10">
    <source>
        <dbReference type="Proteomes" id="UP000035682"/>
    </source>
</evidence>
<keyword evidence="3" id="KW-0677">Repeat</keyword>
<dbReference type="OMA" id="HICEKET"/>
<evidence type="ECO:0000256" key="7">
    <source>
        <dbReference type="PROSITE-ProRule" id="PRU00042"/>
    </source>
</evidence>
<keyword evidence="2" id="KW-0479">Metal-binding</keyword>
<keyword evidence="4 7" id="KW-0863">Zinc-finger</keyword>
<evidence type="ECO:0000256" key="3">
    <source>
        <dbReference type="ARBA" id="ARBA00022737"/>
    </source>
</evidence>
<dbReference type="RefSeq" id="XP_024509914.1">
    <property type="nucleotide sequence ID" value="XM_024644345.1"/>
</dbReference>
<protein>
    <submittedName>
        <fullName evidence="9">Zinc finger, C2H2 domain and Zinc finger C2H2-type/integrase DNA-binding domain and Zinc finger, C2H2-like domain-containing protein</fullName>
    </submittedName>
</protein>
<feature type="domain" description="C2H2-type" evidence="8">
    <location>
        <begin position="61"/>
        <end position="88"/>
    </location>
</feature>
<dbReference type="GO" id="GO:0090444">
    <property type="term" value="P:regulation of nematode larval development, heterochronic"/>
    <property type="evidence" value="ECO:0007669"/>
    <property type="project" value="EnsemblMetazoa"/>
</dbReference>
<dbReference type="GO" id="GO:0008270">
    <property type="term" value="F:zinc ion binding"/>
    <property type="evidence" value="ECO:0007669"/>
    <property type="project" value="UniProtKB-KW"/>
</dbReference>
<dbReference type="GO" id="GO:1903188">
    <property type="term" value="P:positive regulation of vitellogenesis"/>
    <property type="evidence" value="ECO:0007669"/>
    <property type="project" value="EnsemblMetazoa"/>
</dbReference>
<dbReference type="EMBL" id="LN609530">
    <property type="protein sequence ID" value="CEF70718.1"/>
    <property type="molecule type" value="Genomic_DNA"/>
</dbReference>
<feature type="domain" description="C2H2-type" evidence="8">
    <location>
        <begin position="119"/>
        <end position="146"/>
    </location>
</feature>
<dbReference type="GO" id="GO:0005634">
    <property type="term" value="C:nucleus"/>
    <property type="evidence" value="ECO:0007669"/>
    <property type="project" value="UniProtKB-SubCell"/>
</dbReference>
<proteinExistence type="predicted"/>
<dbReference type="GO" id="GO:0042335">
    <property type="term" value="P:cuticle development"/>
    <property type="evidence" value="ECO:0007669"/>
    <property type="project" value="EnsemblMetazoa"/>
</dbReference>
<comment type="subcellular location">
    <subcellularLocation>
        <location evidence="1">Nucleus</location>
    </subcellularLocation>
</comment>
<dbReference type="WBParaSite" id="SRAE_X000004900.1">
    <property type="protein sequence ID" value="SRAE_X000004900.1"/>
    <property type="gene ID" value="WBGene00265603"/>
</dbReference>
<dbReference type="Pfam" id="PF00096">
    <property type="entry name" value="zf-C2H2"/>
    <property type="match status" value="4"/>
</dbReference>
<feature type="domain" description="C2H2-type" evidence="8">
    <location>
        <begin position="89"/>
        <end position="118"/>
    </location>
</feature>
<dbReference type="GO" id="GO:0040028">
    <property type="term" value="P:regulation of vulval development"/>
    <property type="evidence" value="ECO:0007669"/>
    <property type="project" value="EnsemblMetazoa"/>
</dbReference>
<dbReference type="STRING" id="34506.A0A090N0H9"/>
<dbReference type="GeneID" id="36383096"/>
<dbReference type="Gene3D" id="3.30.160.60">
    <property type="entry name" value="Classic Zinc Finger"/>
    <property type="match status" value="4"/>
</dbReference>
<dbReference type="GO" id="GO:0043067">
    <property type="term" value="P:regulation of programmed cell death"/>
    <property type="evidence" value="ECO:0007669"/>
    <property type="project" value="EnsemblMetazoa"/>
</dbReference>